<dbReference type="GO" id="GO:0016746">
    <property type="term" value="F:acyltransferase activity"/>
    <property type="evidence" value="ECO:0007669"/>
    <property type="project" value="UniProtKB-KW"/>
</dbReference>
<reference evidence="3" key="2">
    <citation type="submission" date="2024-03" db="EMBL/GenBank/DDBJ databases">
        <authorList>
            <person name="Bromfield E.S.P."/>
            <person name="Cloutier S."/>
        </authorList>
    </citation>
    <scope>NUCLEOTIDE SEQUENCE</scope>
    <source>
        <strain evidence="3">5S5</strain>
    </source>
</reference>
<evidence type="ECO:0000259" key="2">
    <source>
        <dbReference type="Pfam" id="PF01757"/>
    </source>
</evidence>
<keyword evidence="3" id="KW-0808">Transferase</keyword>
<reference evidence="3" key="1">
    <citation type="journal article" date="2021" name="Int. J. Syst. Evol. Microbiol.">
        <title>Bradyrhizobium septentrionale sp. nov. (sv. septentrionale) and Bradyrhizobium quebecense sp. nov. (sv. septentrionale) associated with legumes native to Canada possess rearranged symbiosis genes and numerous insertion sequences.</title>
        <authorList>
            <person name="Bromfield E.S.P."/>
            <person name="Cloutier S."/>
        </authorList>
    </citation>
    <scope>NUCLEOTIDE SEQUENCE</scope>
    <source>
        <strain evidence="3">5S5</strain>
    </source>
</reference>
<feature type="transmembrane region" description="Helical" evidence="1">
    <location>
        <begin position="182"/>
        <end position="198"/>
    </location>
</feature>
<feature type="transmembrane region" description="Helical" evidence="1">
    <location>
        <begin position="311"/>
        <end position="333"/>
    </location>
</feature>
<feature type="domain" description="Acyltransferase 3" evidence="2">
    <location>
        <begin position="17"/>
        <end position="330"/>
    </location>
</feature>
<keyword evidence="1" id="KW-0812">Transmembrane</keyword>
<protein>
    <submittedName>
        <fullName evidence="3">Acyltransferase</fullName>
        <ecNumber evidence="3">2.3.-.-</ecNumber>
    </submittedName>
</protein>
<feature type="transmembrane region" description="Helical" evidence="1">
    <location>
        <begin position="53"/>
        <end position="75"/>
    </location>
</feature>
<proteinExistence type="predicted"/>
<keyword evidence="1" id="KW-0472">Membrane</keyword>
<accession>A0ABZ2P4B7</accession>
<evidence type="ECO:0000313" key="3">
    <source>
        <dbReference type="EMBL" id="WXC81519.1"/>
    </source>
</evidence>
<keyword evidence="1" id="KW-1133">Transmembrane helix</keyword>
<dbReference type="EC" id="2.3.-.-" evidence="3"/>
<gene>
    <name evidence="3" type="ORF">WDK88_07815</name>
</gene>
<evidence type="ECO:0000313" key="4">
    <source>
        <dbReference type="Proteomes" id="UP001432046"/>
    </source>
</evidence>
<feature type="transmembrane region" description="Helical" evidence="1">
    <location>
        <begin position="154"/>
        <end position="175"/>
    </location>
</feature>
<dbReference type="InterPro" id="IPR002656">
    <property type="entry name" value="Acyl_transf_3_dom"/>
</dbReference>
<keyword evidence="3" id="KW-0012">Acyltransferase</keyword>
<feature type="transmembrane region" description="Helical" evidence="1">
    <location>
        <begin position="20"/>
        <end position="41"/>
    </location>
</feature>
<dbReference type="PANTHER" id="PTHR23028">
    <property type="entry name" value="ACETYLTRANSFERASE"/>
    <property type="match status" value="1"/>
</dbReference>
<dbReference type="PANTHER" id="PTHR23028:SF53">
    <property type="entry name" value="ACYL_TRANSF_3 DOMAIN-CONTAINING PROTEIN"/>
    <property type="match status" value="1"/>
</dbReference>
<dbReference type="RefSeq" id="WP_224496538.1">
    <property type="nucleotide sequence ID" value="NZ_CP088285.1"/>
</dbReference>
<organism evidence="3 4">
    <name type="scientific">Bradyrhizobium septentrionale</name>
    <dbReference type="NCBI Taxonomy" id="1404411"/>
    <lineage>
        <taxon>Bacteria</taxon>
        <taxon>Pseudomonadati</taxon>
        <taxon>Pseudomonadota</taxon>
        <taxon>Alphaproteobacteria</taxon>
        <taxon>Hyphomicrobiales</taxon>
        <taxon>Nitrobacteraceae</taxon>
        <taxon>Bradyrhizobium</taxon>
    </lineage>
</organism>
<dbReference type="EMBL" id="CP147711">
    <property type="protein sequence ID" value="WXC81519.1"/>
    <property type="molecule type" value="Genomic_DNA"/>
</dbReference>
<dbReference type="Proteomes" id="UP001432046">
    <property type="component" value="Chromosome"/>
</dbReference>
<evidence type="ECO:0000256" key="1">
    <source>
        <dbReference type="SAM" id="Phobius"/>
    </source>
</evidence>
<keyword evidence="4" id="KW-1185">Reference proteome</keyword>
<feature type="transmembrane region" description="Helical" evidence="1">
    <location>
        <begin position="210"/>
        <end position="227"/>
    </location>
</feature>
<name>A0ABZ2P4B7_9BRAD</name>
<dbReference type="InterPro" id="IPR050879">
    <property type="entry name" value="Acyltransferase_3"/>
</dbReference>
<sequence length="398" mass="43932">MPSLADQLALSRNRPAGFDYMRIALAVSIIGLHSLNVTLGLGRALEIQSTLRIGVAMMLALFFALSGFLVTASLLRCKSLISFLGLRVLRIGPALAVETTLSAVIIGSLFTELPLAQYLADPKFHAYFLNIVGDIHYELPGVFLHNPLPELVNAQLWTVPYELWCYVILALLAVTTICFNRMAYLVFMVIAQIGLAGYDLYRWDEVPIQLRPHLLVFCFLAGVGFYLWRDKVPFNRTVCLCALVLCAAAMATGRGDALAPVPAAYVACYLGLMNPRRSWIVSSGDYSYGLYLYGFVIQQCIATFGPGVQHWYLNILISLPLAFGVAVASWHLVEKHALRLRGQVEQLEAAALARSSIIGFWRRSPERVELRARLDVAGTRAGQSSGAELQPAQRRVIV</sequence>
<feature type="transmembrane region" description="Helical" evidence="1">
    <location>
        <begin position="87"/>
        <end position="110"/>
    </location>
</feature>
<feature type="transmembrane region" description="Helical" evidence="1">
    <location>
        <begin position="286"/>
        <end position="305"/>
    </location>
</feature>
<dbReference type="Pfam" id="PF01757">
    <property type="entry name" value="Acyl_transf_3"/>
    <property type="match status" value="1"/>
</dbReference>